<dbReference type="EMBL" id="QKYT01000027">
    <property type="protein sequence ID" value="RIA97637.1"/>
    <property type="molecule type" value="Genomic_DNA"/>
</dbReference>
<name>A0A397TMF0_9GLOM</name>
<feature type="site" description="mRNA cap binding" evidence="15">
    <location>
        <position position="174"/>
    </location>
</feature>
<evidence type="ECO:0000256" key="2">
    <source>
        <dbReference type="ARBA" id="ARBA00011926"/>
    </source>
</evidence>
<feature type="site" description="mRNA cap binding" evidence="15">
    <location>
        <position position="326"/>
    </location>
</feature>
<reference evidence="18 19" key="1">
    <citation type="submission" date="2018-06" db="EMBL/GenBank/DDBJ databases">
        <title>Comparative genomics reveals the genomic features of Rhizophagus irregularis, R. cerebriforme, R. diaphanum and Gigaspora rosea, and their symbiotic lifestyle signature.</title>
        <authorList>
            <person name="Morin E."/>
            <person name="San Clemente H."/>
            <person name="Chen E.C.H."/>
            <person name="De La Providencia I."/>
            <person name="Hainaut M."/>
            <person name="Kuo A."/>
            <person name="Kohler A."/>
            <person name="Murat C."/>
            <person name="Tang N."/>
            <person name="Roy S."/>
            <person name="Loubradou J."/>
            <person name="Henrissat B."/>
            <person name="Grigoriev I.V."/>
            <person name="Corradi N."/>
            <person name="Roux C."/>
            <person name="Martin F.M."/>
        </authorList>
    </citation>
    <scope>NUCLEOTIDE SEQUENCE [LARGE SCALE GENOMIC DNA]</scope>
    <source>
        <strain evidence="18 19">DAOM 227022</strain>
    </source>
</reference>
<dbReference type="PROSITE" id="PS51562">
    <property type="entry name" value="RNA_CAP0_MT"/>
    <property type="match status" value="1"/>
</dbReference>
<dbReference type="InterPro" id="IPR016899">
    <property type="entry name" value="mRNA_G-N7_MeTrfase_euk"/>
</dbReference>
<sequence length="334" mass="39088">MANYRSSKRKYDKYDDDNLTQQTRLEKDFGPNKSIKHSRTATPNNRSVADHYNSKPDVGVERRRESTIIFLRNFNNWIKSVLIGKYVTRDGHALDIGCGKGGDLLKWNKANIKKLVGIDIAEVSIEDARKRYNEIKGRKFEAEFYVLDCYSSLISNVIPSGTSSDIVSMQFCLHYSFETEEKAHMALKNVTTNLKSGGIFIGTVPDANWIVKKLKSLPKDQLEFKNSIYSVRFEQRDNFPKFGHKYWFYLKDAIDDCPEYLVHFPAFEKIASQYGLELVYKKRFHDLYNEAKEESHYRELLYNMRVIDRRSEEEMSDDEWEATGMYIGFAFKKR</sequence>
<dbReference type="InterPro" id="IPR004971">
    <property type="entry name" value="mRNA_G-N7_MeTrfase_dom"/>
</dbReference>
<feature type="domain" description="MRNA cap 0 methyltransferase" evidence="17">
    <location>
        <begin position="66"/>
        <end position="334"/>
    </location>
</feature>
<evidence type="ECO:0000256" key="16">
    <source>
        <dbReference type="SAM" id="MobiDB-lite"/>
    </source>
</evidence>
<feature type="site" description="mRNA cap binding" evidence="15">
    <location>
        <position position="131"/>
    </location>
</feature>
<dbReference type="EC" id="2.1.1.56" evidence="2"/>
<gene>
    <name evidence="18" type="ORF">C1645_752047</name>
</gene>
<dbReference type="GO" id="GO:0003723">
    <property type="term" value="F:RNA binding"/>
    <property type="evidence" value="ECO:0007669"/>
    <property type="project" value="UniProtKB-KW"/>
</dbReference>
<evidence type="ECO:0000256" key="7">
    <source>
        <dbReference type="ARBA" id="ARBA00022884"/>
    </source>
</evidence>
<evidence type="ECO:0000259" key="17">
    <source>
        <dbReference type="PROSITE" id="PS51562"/>
    </source>
</evidence>
<keyword evidence="6" id="KW-0949">S-adenosyl-L-methionine</keyword>
<evidence type="ECO:0000256" key="5">
    <source>
        <dbReference type="ARBA" id="ARBA00022679"/>
    </source>
</evidence>
<evidence type="ECO:0000313" key="19">
    <source>
        <dbReference type="Proteomes" id="UP000265703"/>
    </source>
</evidence>
<organism evidence="18 19">
    <name type="scientific">Glomus cerebriforme</name>
    <dbReference type="NCBI Taxonomy" id="658196"/>
    <lineage>
        <taxon>Eukaryota</taxon>
        <taxon>Fungi</taxon>
        <taxon>Fungi incertae sedis</taxon>
        <taxon>Mucoromycota</taxon>
        <taxon>Glomeromycotina</taxon>
        <taxon>Glomeromycetes</taxon>
        <taxon>Glomerales</taxon>
        <taxon>Glomeraceae</taxon>
        <taxon>Glomus</taxon>
    </lineage>
</organism>
<feature type="site" description="mRNA cap binding" evidence="15">
    <location>
        <position position="259"/>
    </location>
</feature>
<feature type="region of interest" description="Disordered" evidence="16">
    <location>
        <begin position="1"/>
        <end position="58"/>
    </location>
</feature>
<dbReference type="PANTHER" id="PTHR12189">
    <property type="entry name" value="MRNA GUANINE-7- METHYLTRANSFERASE"/>
    <property type="match status" value="1"/>
</dbReference>
<dbReference type="OrthoDB" id="10248867at2759"/>
<dbReference type="Proteomes" id="UP000265703">
    <property type="component" value="Unassembled WGS sequence"/>
</dbReference>
<accession>A0A397TMF0</accession>
<keyword evidence="5 18" id="KW-0808">Transferase</keyword>
<feature type="binding site" evidence="14">
    <location>
        <position position="170"/>
    </location>
    <ligand>
        <name>S-adenosyl-L-methionine</name>
        <dbReference type="ChEBI" id="CHEBI:59789"/>
    </ligand>
</feature>
<feature type="binding site" evidence="14">
    <location>
        <position position="119"/>
    </location>
    <ligand>
        <name>S-adenosyl-L-methionine</name>
        <dbReference type="ChEBI" id="CHEBI:59789"/>
    </ligand>
</feature>
<proteinExistence type="predicted"/>
<dbReference type="GO" id="GO:0004482">
    <property type="term" value="F:mRNA 5'-cap (guanine-N7-)-methyltransferase activity"/>
    <property type="evidence" value="ECO:0007669"/>
    <property type="project" value="UniProtKB-EC"/>
</dbReference>
<feature type="binding site" evidence="14">
    <location>
        <position position="79"/>
    </location>
    <ligand>
        <name>S-adenosyl-L-methionine</name>
        <dbReference type="ChEBI" id="CHEBI:59789"/>
    </ligand>
</feature>
<comment type="catalytic activity">
    <reaction evidence="12">
        <text>a 5'-end (5'-triphosphoguanosine)-ribonucleoside in mRNA + S-adenosyl-L-methionine = a 5'-end (N(7)-methyl 5'-triphosphoguanosine)-ribonucleoside in mRNA + S-adenosyl-L-homocysteine</text>
        <dbReference type="Rhea" id="RHEA:67008"/>
        <dbReference type="Rhea" id="RHEA-COMP:17166"/>
        <dbReference type="Rhea" id="RHEA-COMP:17167"/>
        <dbReference type="ChEBI" id="CHEBI:57856"/>
        <dbReference type="ChEBI" id="CHEBI:59789"/>
        <dbReference type="ChEBI" id="CHEBI:156461"/>
        <dbReference type="ChEBI" id="CHEBI:167617"/>
        <dbReference type="EC" id="2.1.1.56"/>
    </reaction>
</comment>
<comment type="caution">
    <text evidence="18">The sequence shown here is derived from an EMBL/GenBank/DDBJ whole genome shotgun (WGS) entry which is preliminary data.</text>
</comment>
<feature type="binding site" evidence="15">
    <location>
        <begin position="75"/>
        <end position="76"/>
    </location>
    <ligand>
        <name>mRNA</name>
        <dbReference type="ChEBI" id="CHEBI:33699"/>
    </ligand>
</feature>
<feature type="site" description="mRNA cap binding" evidence="15">
    <location>
        <position position="100"/>
    </location>
</feature>
<keyword evidence="7" id="KW-0694">RNA-binding</keyword>
<dbReference type="PIRSF" id="PIRSF028762">
    <property type="entry name" value="ABD1"/>
    <property type="match status" value="1"/>
</dbReference>
<dbReference type="InterPro" id="IPR029063">
    <property type="entry name" value="SAM-dependent_MTases_sf"/>
</dbReference>
<feature type="compositionally biased region" description="Basic residues" evidence="16">
    <location>
        <begin position="1"/>
        <end position="11"/>
    </location>
</feature>
<protein>
    <recommendedName>
        <fullName evidence="13">mRNA cap guanine-N(7) methyltransferase</fullName>
        <ecNumber evidence="2">2.1.1.56</ecNumber>
    </recommendedName>
    <alternativeName>
        <fullName evidence="10">mRNA (guanine-N(7))-methyltransferase</fullName>
    </alternativeName>
    <alternativeName>
        <fullName evidence="11">mRNA cap methyltransferase</fullName>
    </alternativeName>
</protein>
<dbReference type="PANTHER" id="PTHR12189:SF2">
    <property type="entry name" value="MRNA CAP GUANINE-N7 METHYLTRANSFERASE"/>
    <property type="match status" value="1"/>
</dbReference>
<dbReference type="CDD" id="cd02440">
    <property type="entry name" value="AdoMet_MTases"/>
    <property type="match status" value="1"/>
</dbReference>
<dbReference type="GO" id="GO:0005634">
    <property type="term" value="C:nucleus"/>
    <property type="evidence" value="ECO:0007669"/>
    <property type="project" value="UniProtKB-SubCell"/>
</dbReference>
<feature type="binding site" evidence="14">
    <location>
        <position position="175"/>
    </location>
    <ligand>
        <name>S-adenosyl-L-methionine</name>
        <dbReference type="ChEBI" id="CHEBI:59789"/>
    </ligand>
</feature>
<feature type="compositionally biased region" description="Basic and acidic residues" evidence="16">
    <location>
        <begin position="48"/>
        <end position="58"/>
    </location>
</feature>
<evidence type="ECO:0000256" key="3">
    <source>
        <dbReference type="ARBA" id="ARBA00022603"/>
    </source>
</evidence>
<feature type="binding site" evidence="14">
    <location>
        <position position="148"/>
    </location>
    <ligand>
        <name>S-adenosyl-L-methionine</name>
        <dbReference type="ChEBI" id="CHEBI:59789"/>
    </ligand>
</feature>
<feature type="binding site" evidence="14">
    <location>
        <position position="97"/>
    </location>
    <ligand>
        <name>S-adenosyl-L-methionine</name>
        <dbReference type="ChEBI" id="CHEBI:59789"/>
    </ligand>
</feature>
<evidence type="ECO:0000256" key="12">
    <source>
        <dbReference type="ARBA" id="ARBA00044712"/>
    </source>
</evidence>
<evidence type="ECO:0000256" key="11">
    <source>
        <dbReference type="ARBA" id="ARBA00033387"/>
    </source>
</evidence>
<evidence type="ECO:0000313" key="18">
    <source>
        <dbReference type="EMBL" id="RIA97637.1"/>
    </source>
</evidence>
<keyword evidence="3 18" id="KW-0489">Methyltransferase</keyword>
<evidence type="ECO:0000256" key="4">
    <source>
        <dbReference type="ARBA" id="ARBA00022664"/>
    </source>
</evidence>
<dbReference type="SUPFAM" id="SSF53335">
    <property type="entry name" value="S-adenosyl-L-methionine-dependent methyltransferases"/>
    <property type="match status" value="1"/>
</dbReference>
<keyword evidence="4" id="KW-0507">mRNA processing</keyword>
<dbReference type="Gene3D" id="3.40.50.150">
    <property type="entry name" value="Vaccinia Virus protein VP39"/>
    <property type="match status" value="1"/>
</dbReference>
<evidence type="ECO:0000256" key="15">
    <source>
        <dbReference type="PIRSR" id="PIRSR028762-2"/>
    </source>
</evidence>
<keyword evidence="9" id="KW-0539">Nucleus</keyword>
<keyword evidence="8 15" id="KW-0506">mRNA capping</keyword>
<evidence type="ECO:0000256" key="6">
    <source>
        <dbReference type="ARBA" id="ARBA00022691"/>
    </source>
</evidence>
<dbReference type="STRING" id="658196.A0A397TMF0"/>
<comment type="subcellular location">
    <subcellularLocation>
        <location evidence="1">Nucleus</location>
    </subcellularLocation>
</comment>
<evidence type="ECO:0000256" key="10">
    <source>
        <dbReference type="ARBA" id="ARBA00032772"/>
    </source>
</evidence>
<evidence type="ECO:0000256" key="8">
    <source>
        <dbReference type="ARBA" id="ARBA00023042"/>
    </source>
</evidence>
<keyword evidence="19" id="KW-1185">Reference proteome</keyword>
<dbReference type="AlphaFoldDB" id="A0A397TMF0"/>
<evidence type="ECO:0000256" key="1">
    <source>
        <dbReference type="ARBA" id="ARBA00004123"/>
    </source>
</evidence>
<evidence type="ECO:0000256" key="9">
    <source>
        <dbReference type="ARBA" id="ARBA00023242"/>
    </source>
</evidence>
<feature type="site" description="mRNA cap binding" evidence="15">
    <location>
        <position position="106"/>
    </location>
</feature>
<dbReference type="InterPro" id="IPR039753">
    <property type="entry name" value="RG7MT1"/>
</dbReference>
<evidence type="ECO:0000256" key="13">
    <source>
        <dbReference type="ARBA" id="ARBA00049739"/>
    </source>
</evidence>
<evidence type="ECO:0000256" key="14">
    <source>
        <dbReference type="PIRSR" id="PIRSR028762-1"/>
    </source>
</evidence>
<dbReference type="Pfam" id="PF03291">
    <property type="entry name" value="mRNA_G-N7_MeTrfase"/>
    <property type="match status" value="1"/>
</dbReference>